<dbReference type="EMBL" id="JBHUMF010000031">
    <property type="protein sequence ID" value="MFD2682608.1"/>
    <property type="molecule type" value="Genomic_DNA"/>
</dbReference>
<dbReference type="Pfam" id="PF05595">
    <property type="entry name" value="DUF771"/>
    <property type="match status" value="1"/>
</dbReference>
<name>A0ABW5RVQ6_9BACI</name>
<accession>A0ABW5RVQ6</accession>
<gene>
    <name evidence="1" type="ORF">ACFSUL_17860</name>
</gene>
<proteinExistence type="predicted"/>
<dbReference type="RefSeq" id="WP_044161442.1">
    <property type="nucleotide sequence ID" value="NZ_JBHUMF010000031.1"/>
</dbReference>
<reference evidence="2" key="1">
    <citation type="journal article" date="2019" name="Int. J. Syst. Evol. Microbiol.">
        <title>The Global Catalogue of Microorganisms (GCM) 10K type strain sequencing project: providing services to taxonomists for standard genome sequencing and annotation.</title>
        <authorList>
            <consortium name="The Broad Institute Genomics Platform"/>
            <consortium name="The Broad Institute Genome Sequencing Center for Infectious Disease"/>
            <person name="Wu L."/>
            <person name="Ma J."/>
        </authorList>
    </citation>
    <scope>NUCLEOTIDE SEQUENCE [LARGE SCALE GENOMIC DNA]</scope>
    <source>
        <strain evidence="2">KCTC 3913</strain>
    </source>
</reference>
<dbReference type="InterPro" id="IPR008489">
    <property type="entry name" value="DUF771"/>
</dbReference>
<sequence length="107" mass="12870">MEQSIKIQAVIPIPEDQILIEKVELERLKSLELQGRYWSMQDLEERINKKREWIKENILYKPKFKMILDVNNGGFVYYPEKKGQNWSFQANKMAHFLDKNFSEIFSS</sequence>
<evidence type="ECO:0000313" key="2">
    <source>
        <dbReference type="Proteomes" id="UP001597506"/>
    </source>
</evidence>
<comment type="caution">
    <text evidence="1">The sequence shown here is derived from an EMBL/GenBank/DDBJ whole genome shotgun (WGS) entry which is preliminary data.</text>
</comment>
<dbReference type="Proteomes" id="UP001597506">
    <property type="component" value="Unassembled WGS sequence"/>
</dbReference>
<keyword evidence="2" id="KW-1185">Reference proteome</keyword>
<protein>
    <submittedName>
        <fullName evidence="1">DUF771 domain-containing protein</fullName>
    </submittedName>
</protein>
<evidence type="ECO:0000313" key="1">
    <source>
        <dbReference type="EMBL" id="MFD2682608.1"/>
    </source>
</evidence>
<organism evidence="1 2">
    <name type="scientific">Bacillus seohaeanensis</name>
    <dbReference type="NCBI Taxonomy" id="284580"/>
    <lineage>
        <taxon>Bacteria</taxon>
        <taxon>Bacillati</taxon>
        <taxon>Bacillota</taxon>
        <taxon>Bacilli</taxon>
        <taxon>Bacillales</taxon>
        <taxon>Bacillaceae</taxon>
        <taxon>Bacillus</taxon>
    </lineage>
</organism>